<keyword evidence="3" id="KW-1185">Reference proteome</keyword>
<proteinExistence type="predicted"/>
<feature type="transmembrane region" description="Helical" evidence="1">
    <location>
        <begin position="149"/>
        <end position="170"/>
    </location>
</feature>
<gene>
    <name evidence="2" type="ORF">HW561_08525</name>
</gene>
<comment type="caution">
    <text evidence="2">The sequence shown here is derived from an EMBL/GenBank/DDBJ whole genome shotgun (WGS) entry which is preliminary data.</text>
</comment>
<feature type="transmembrane region" description="Helical" evidence="1">
    <location>
        <begin position="190"/>
        <end position="212"/>
    </location>
</feature>
<evidence type="ECO:0000313" key="3">
    <source>
        <dbReference type="Proteomes" id="UP000630805"/>
    </source>
</evidence>
<keyword evidence="1" id="KW-0472">Membrane</keyword>
<feature type="transmembrane region" description="Helical" evidence="1">
    <location>
        <begin position="25"/>
        <end position="45"/>
    </location>
</feature>
<feature type="transmembrane region" description="Helical" evidence="1">
    <location>
        <begin position="116"/>
        <end position="137"/>
    </location>
</feature>
<sequence>MTYKKVPTEEILPDSRHGFGSYQNAVRAVLLLAVLILCAVILWPLQAAAFNQEGGPIETISAAGLFAAGLVALVRYPGVSRLYIGLVCLLLAERELEASIYVEGSAPFVVLDSLDILLDMTVVRIVLAVLVLGGVFWHGVPNGWRALKLRAPFLAVFVLAGTSAVIAQLLEEVSGMYDAELSATMVTRLFVLEETLELFFSIGILAAVLIGWPKSQIKETVHDPDIAPIADTR</sequence>
<organism evidence="2 3">
    <name type="scientific">Ruegeria haliotis</name>
    <dbReference type="NCBI Taxonomy" id="2747601"/>
    <lineage>
        <taxon>Bacteria</taxon>
        <taxon>Pseudomonadati</taxon>
        <taxon>Pseudomonadota</taxon>
        <taxon>Alphaproteobacteria</taxon>
        <taxon>Rhodobacterales</taxon>
        <taxon>Roseobacteraceae</taxon>
        <taxon>Ruegeria</taxon>
    </lineage>
</organism>
<keyword evidence="1" id="KW-1133">Transmembrane helix</keyword>
<accession>A0ABX2PQ80</accession>
<name>A0ABX2PQ80_9RHOB</name>
<dbReference type="EMBL" id="JABXWT010000002">
    <property type="protein sequence ID" value="NVO55831.1"/>
    <property type="molecule type" value="Genomic_DNA"/>
</dbReference>
<protein>
    <submittedName>
        <fullName evidence="2">Uncharacterized protein</fullName>
    </submittedName>
</protein>
<dbReference type="Proteomes" id="UP000630805">
    <property type="component" value="Unassembled WGS sequence"/>
</dbReference>
<evidence type="ECO:0000313" key="2">
    <source>
        <dbReference type="EMBL" id="NVO55831.1"/>
    </source>
</evidence>
<dbReference type="RefSeq" id="WP_176863614.1">
    <property type="nucleotide sequence ID" value="NZ_JABXWT010000002.1"/>
</dbReference>
<keyword evidence="1" id="KW-0812">Transmembrane</keyword>
<evidence type="ECO:0000256" key="1">
    <source>
        <dbReference type="SAM" id="Phobius"/>
    </source>
</evidence>
<reference evidence="2 3" key="1">
    <citation type="submission" date="2020-06" db="EMBL/GenBank/DDBJ databases">
        <authorList>
            <person name="Cao W.R."/>
        </authorList>
    </citation>
    <scope>NUCLEOTIDE SEQUENCE [LARGE SCALE GENOMIC DNA]</scope>
    <source>
        <strain evidence="2 3">B1Z28</strain>
    </source>
</reference>